<gene>
    <name evidence="1" type="ORF">METZ01_LOCUS132498</name>
</gene>
<reference evidence="1" key="1">
    <citation type="submission" date="2018-05" db="EMBL/GenBank/DDBJ databases">
        <authorList>
            <person name="Lanie J.A."/>
            <person name="Ng W.-L."/>
            <person name="Kazmierczak K.M."/>
            <person name="Andrzejewski T.M."/>
            <person name="Davidsen T.M."/>
            <person name="Wayne K.J."/>
            <person name="Tettelin H."/>
            <person name="Glass J.I."/>
            <person name="Rusch D."/>
            <person name="Podicherti R."/>
            <person name="Tsui H.-C.T."/>
            <person name="Winkler M.E."/>
        </authorList>
    </citation>
    <scope>NUCLEOTIDE SEQUENCE</scope>
</reference>
<dbReference type="AlphaFoldDB" id="A0A381YRR7"/>
<protein>
    <recommendedName>
        <fullName evidence="2">Dihydrodipicolinate synthase</fullName>
    </recommendedName>
</protein>
<dbReference type="InterPro" id="IPR002220">
    <property type="entry name" value="DapA-like"/>
</dbReference>
<dbReference type="SMART" id="SM01130">
    <property type="entry name" value="DHDPS"/>
    <property type="match status" value="1"/>
</dbReference>
<dbReference type="InterPro" id="IPR013785">
    <property type="entry name" value="Aldolase_TIM"/>
</dbReference>
<accession>A0A381YRR7</accession>
<dbReference type="PIRSF" id="PIRSF001365">
    <property type="entry name" value="DHDPS"/>
    <property type="match status" value="1"/>
</dbReference>
<name>A0A381YRR7_9ZZZZ</name>
<evidence type="ECO:0008006" key="2">
    <source>
        <dbReference type="Google" id="ProtNLM"/>
    </source>
</evidence>
<dbReference type="Pfam" id="PF00701">
    <property type="entry name" value="DHDPS"/>
    <property type="match status" value="1"/>
</dbReference>
<sequence length="310" mass="34140">MLSINKHKFGGIYVATICPMHKDGSINEEGLIDHFNNLINYEGIVGFLINGHAGENHLLNRDEKRRIVEIAKNTIGDKGIIVCGINCESSSEAQLHTEDSLSAGADAIMVFPPFSWALSLSTKMAVIHHELISKVSDYPIFLFQASMGSGSMAYSPETLTELIQLPKVVAVKEGSWETSRYEENRRLIKKINPNISVMASGDEHLMSCFMIGSEGSLVSLATIIPEQIVSLDKAVKTSDLNSAINLHQQIYPLARAIYGTKPEGFATARIKACLKLLGRLKNDNVRSPGHNLDQKEISKLKNVLKEIKIL</sequence>
<dbReference type="PANTHER" id="PTHR12128">
    <property type="entry name" value="DIHYDRODIPICOLINATE SYNTHASE"/>
    <property type="match status" value="1"/>
</dbReference>
<dbReference type="Gene3D" id="3.20.20.70">
    <property type="entry name" value="Aldolase class I"/>
    <property type="match status" value="1"/>
</dbReference>
<dbReference type="SUPFAM" id="SSF51569">
    <property type="entry name" value="Aldolase"/>
    <property type="match status" value="1"/>
</dbReference>
<dbReference type="PANTHER" id="PTHR12128:SF72">
    <property type="entry name" value="DIHYDRODIPICOLINATE SYNTHASE"/>
    <property type="match status" value="1"/>
</dbReference>
<dbReference type="EMBL" id="UINC01018884">
    <property type="protein sequence ID" value="SVA79644.1"/>
    <property type="molecule type" value="Genomic_DNA"/>
</dbReference>
<evidence type="ECO:0000313" key="1">
    <source>
        <dbReference type="EMBL" id="SVA79644.1"/>
    </source>
</evidence>
<dbReference type="GO" id="GO:0008840">
    <property type="term" value="F:4-hydroxy-tetrahydrodipicolinate synthase activity"/>
    <property type="evidence" value="ECO:0007669"/>
    <property type="project" value="TreeGrafter"/>
</dbReference>
<organism evidence="1">
    <name type="scientific">marine metagenome</name>
    <dbReference type="NCBI Taxonomy" id="408172"/>
    <lineage>
        <taxon>unclassified sequences</taxon>
        <taxon>metagenomes</taxon>
        <taxon>ecological metagenomes</taxon>
    </lineage>
</organism>
<dbReference type="CDD" id="cd00408">
    <property type="entry name" value="DHDPS-like"/>
    <property type="match status" value="1"/>
</dbReference>
<proteinExistence type="predicted"/>